<accession>A0A4S8KTE6</accession>
<dbReference type="AlphaFoldDB" id="A0A4S8KTE6"/>
<feature type="region of interest" description="Disordered" evidence="1">
    <location>
        <begin position="1"/>
        <end position="20"/>
    </location>
</feature>
<proteinExistence type="predicted"/>
<evidence type="ECO:0000313" key="3">
    <source>
        <dbReference type="Proteomes" id="UP000297245"/>
    </source>
</evidence>
<name>A0A4S8KTE6_DENBC</name>
<evidence type="ECO:0000256" key="1">
    <source>
        <dbReference type="SAM" id="MobiDB-lite"/>
    </source>
</evidence>
<gene>
    <name evidence="2" type="ORF">K435DRAFT_875980</name>
</gene>
<dbReference type="OrthoDB" id="775356at2759"/>
<dbReference type="EMBL" id="ML180093">
    <property type="protein sequence ID" value="THU79010.1"/>
    <property type="molecule type" value="Genomic_DNA"/>
</dbReference>
<dbReference type="Proteomes" id="UP000297245">
    <property type="component" value="Unassembled WGS sequence"/>
</dbReference>
<reference evidence="2 3" key="1">
    <citation type="journal article" date="2019" name="Nat. Ecol. Evol.">
        <title>Megaphylogeny resolves global patterns of mushroom evolution.</title>
        <authorList>
            <person name="Varga T."/>
            <person name="Krizsan K."/>
            <person name="Foldi C."/>
            <person name="Dima B."/>
            <person name="Sanchez-Garcia M."/>
            <person name="Sanchez-Ramirez S."/>
            <person name="Szollosi G.J."/>
            <person name="Szarkandi J.G."/>
            <person name="Papp V."/>
            <person name="Albert L."/>
            <person name="Andreopoulos W."/>
            <person name="Angelini C."/>
            <person name="Antonin V."/>
            <person name="Barry K.W."/>
            <person name="Bougher N.L."/>
            <person name="Buchanan P."/>
            <person name="Buyck B."/>
            <person name="Bense V."/>
            <person name="Catcheside P."/>
            <person name="Chovatia M."/>
            <person name="Cooper J."/>
            <person name="Damon W."/>
            <person name="Desjardin D."/>
            <person name="Finy P."/>
            <person name="Geml J."/>
            <person name="Haridas S."/>
            <person name="Hughes K."/>
            <person name="Justo A."/>
            <person name="Karasinski D."/>
            <person name="Kautmanova I."/>
            <person name="Kiss B."/>
            <person name="Kocsube S."/>
            <person name="Kotiranta H."/>
            <person name="LaButti K.M."/>
            <person name="Lechner B.E."/>
            <person name="Liimatainen K."/>
            <person name="Lipzen A."/>
            <person name="Lukacs Z."/>
            <person name="Mihaltcheva S."/>
            <person name="Morgado L.N."/>
            <person name="Niskanen T."/>
            <person name="Noordeloos M.E."/>
            <person name="Ohm R.A."/>
            <person name="Ortiz-Santana B."/>
            <person name="Ovrebo C."/>
            <person name="Racz N."/>
            <person name="Riley R."/>
            <person name="Savchenko A."/>
            <person name="Shiryaev A."/>
            <person name="Soop K."/>
            <person name="Spirin V."/>
            <person name="Szebenyi C."/>
            <person name="Tomsovsky M."/>
            <person name="Tulloss R.E."/>
            <person name="Uehling J."/>
            <person name="Grigoriev I.V."/>
            <person name="Vagvolgyi C."/>
            <person name="Papp T."/>
            <person name="Martin F.M."/>
            <person name="Miettinen O."/>
            <person name="Hibbett D.S."/>
            <person name="Nagy L.G."/>
        </authorList>
    </citation>
    <scope>NUCLEOTIDE SEQUENCE [LARGE SCALE GENOMIC DNA]</scope>
    <source>
        <strain evidence="2 3">CBS 962.96</strain>
    </source>
</reference>
<feature type="compositionally biased region" description="Polar residues" evidence="1">
    <location>
        <begin position="1"/>
        <end position="12"/>
    </location>
</feature>
<organism evidence="2 3">
    <name type="scientific">Dendrothele bispora (strain CBS 962.96)</name>
    <dbReference type="NCBI Taxonomy" id="1314807"/>
    <lineage>
        <taxon>Eukaryota</taxon>
        <taxon>Fungi</taxon>
        <taxon>Dikarya</taxon>
        <taxon>Basidiomycota</taxon>
        <taxon>Agaricomycotina</taxon>
        <taxon>Agaricomycetes</taxon>
        <taxon>Agaricomycetidae</taxon>
        <taxon>Agaricales</taxon>
        <taxon>Agaricales incertae sedis</taxon>
        <taxon>Dendrothele</taxon>
    </lineage>
</organism>
<sequence length="115" mass="13124">MSYTDQLGSPESINDRHLTNRNTNRYSVTTLFSMVAEQDVEVEDYLARGKDFCSIQKQRCPQKGCLLSDSQIALLIQNRMALDEQRKVEQTLKEVDLPRRPQAAAIIQPLFLAPI</sequence>
<evidence type="ECO:0000313" key="2">
    <source>
        <dbReference type="EMBL" id="THU79010.1"/>
    </source>
</evidence>
<keyword evidence="3" id="KW-1185">Reference proteome</keyword>
<protein>
    <submittedName>
        <fullName evidence="2">Uncharacterized protein</fullName>
    </submittedName>
</protein>